<reference evidence="5 6" key="1">
    <citation type="submission" date="2021-03" db="EMBL/GenBank/DDBJ databases">
        <title>Sequencing the genomes of 1000 actinobacteria strains.</title>
        <authorList>
            <person name="Klenk H.-P."/>
        </authorList>
    </citation>
    <scope>NUCLEOTIDE SEQUENCE [LARGE SCALE GENOMIC DNA]</scope>
    <source>
        <strain evidence="5 6">DSM 45510</strain>
    </source>
</reference>
<dbReference type="EMBL" id="JAGGMS010000001">
    <property type="protein sequence ID" value="MBP2185021.1"/>
    <property type="molecule type" value="Genomic_DNA"/>
</dbReference>
<evidence type="ECO:0000256" key="1">
    <source>
        <dbReference type="ARBA" id="ARBA00022741"/>
    </source>
</evidence>
<accession>A0ABS4Q2I0</accession>
<dbReference type="PRINTS" id="PR00038">
    <property type="entry name" value="HTHLUXR"/>
</dbReference>
<dbReference type="InterPro" id="IPR041664">
    <property type="entry name" value="AAA_16"/>
</dbReference>
<evidence type="ECO:0000313" key="6">
    <source>
        <dbReference type="Proteomes" id="UP000741013"/>
    </source>
</evidence>
<proteinExistence type="predicted"/>
<evidence type="ECO:0000256" key="2">
    <source>
        <dbReference type="ARBA" id="ARBA00022840"/>
    </source>
</evidence>
<keyword evidence="2" id="KW-0067">ATP-binding</keyword>
<sequence>MSDEVLRLEREAERNVLTAVLGALDRGIPSMVTISGAPGLGQLELLRWLARLAAGQGVRVLWARASPAEHALRYGVVAQLLAPLVPRAREVLAGTEQLPGLAELLRKARTRPTMMIVEDAQWLDPASSVWLQALMRRLPGTRIAMLASTGGTCGDSAGNEYSVTNLVPDGQVNAVELMLSPLSARGVADAIELVFGVPGEPEFCAAALAATGGNPWLLREVLGEFRDRGGQPVTAGVPRLRAIGEAALGEYTTRVVDGLSEEAMSVLRAIAVCGDVLDFPLVCRLAGEPHLHESRIRSIIASSGLTVNSGERLRVRAPVVAARVLESMPGPERAELHARAAELAYRADVRDDDVARILLCAGPIGTQWVVHLLRRSFAAALRNGEDGLAVAYLNRALDEPLDPLSRAKLSFELASVQVARVPVASDRRLTELASTPGPEFAGLRVRAVDAKLSRGDSHWARRVAAEAVLAEHESEKDAMLALYWLSEQTRQDDGEPMVPEMPSLPDHPLDTAQAGARAWQLAASANDLQATRVLARRALRREDSRPLLVMPRLSACRALFLTDDLEEAEVQLNALLADVQREHLRAGTARVLVARAELGMRTGRNDAAERDLAAAERALPLSGWHPNLASYPTSLQLCIDVQYGRLDRARKLAARESPAEGAFSAYFMFARALLALAEGRPVDALDMFRECGRRLLRQNIVNPGLLPWRSVAAGAAAALGHIKEAQRLSLEEWTLAEKWGAPSALGWAEMGFSRLSGEHRVVRAREALRVLRGYRLSPVYTLALLEVAAAELEDGDPAAAPPLLAEAAALATIHRSHWLSARLRELSERAGTKPAAPVSPIWTSLSEPERKVAVMVARGRVNGEIAETLSVTKRTVERRLSCVYRKLGISGREELGALVRSMEGF</sequence>
<organism evidence="5 6">
    <name type="scientific">Amycolatopsis magusensis</name>
    <dbReference type="NCBI Taxonomy" id="882444"/>
    <lineage>
        <taxon>Bacteria</taxon>
        <taxon>Bacillati</taxon>
        <taxon>Actinomycetota</taxon>
        <taxon>Actinomycetes</taxon>
        <taxon>Pseudonocardiales</taxon>
        <taxon>Pseudonocardiaceae</taxon>
        <taxon>Amycolatopsis</taxon>
    </lineage>
</organism>
<evidence type="ECO:0000259" key="4">
    <source>
        <dbReference type="PROSITE" id="PS50043"/>
    </source>
</evidence>
<keyword evidence="6" id="KW-1185">Reference proteome</keyword>
<feature type="domain" description="HTH luxR-type" evidence="4">
    <location>
        <begin position="838"/>
        <end position="903"/>
    </location>
</feature>
<dbReference type="InterPro" id="IPR027417">
    <property type="entry name" value="P-loop_NTPase"/>
</dbReference>
<dbReference type="SUPFAM" id="SSF46894">
    <property type="entry name" value="C-terminal effector domain of the bipartite response regulators"/>
    <property type="match status" value="1"/>
</dbReference>
<dbReference type="PROSITE" id="PS50043">
    <property type="entry name" value="HTH_LUXR_2"/>
    <property type="match status" value="1"/>
</dbReference>
<keyword evidence="1" id="KW-0547">Nucleotide-binding</keyword>
<keyword evidence="3" id="KW-0175">Coiled coil</keyword>
<name>A0ABS4Q2I0_9PSEU</name>
<dbReference type="Proteomes" id="UP000741013">
    <property type="component" value="Unassembled WGS sequence"/>
</dbReference>
<evidence type="ECO:0000256" key="3">
    <source>
        <dbReference type="SAM" id="Coils"/>
    </source>
</evidence>
<dbReference type="SMART" id="SM00421">
    <property type="entry name" value="HTH_LUXR"/>
    <property type="match status" value="1"/>
</dbReference>
<dbReference type="PANTHER" id="PTHR16305">
    <property type="entry name" value="TESTICULAR SOLUBLE ADENYLYL CYCLASE"/>
    <property type="match status" value="1"/>
</dbReference>
<protein>
    <submittedName>
        <fullName evidence="5">DNA-binding CsgD family transcriptional regulator</fullName>
    </submittedName>
</protein>
<dbReference type="GO" id="GO:0003677">
    <property type="term" value="F:DNA binding"/>
    <property type="evidence" value="ECO:0007669"/>
    <property type="project" value="UniProtKB-KW"/>
</dbReference>
<dbReference type="Gene3D" id="1.10.10.10">
    <property type="entry name" value="Winged helix-like DNA-binding domain superfamily/Winged helix DNA-binding domain"/>
    <property type="match status" value="1"/>
</dbReference>
<keyword evidence="5" id="KW-0238">DNA-binding</keyword>
<dbReference type="RefSeq" id="WP_209667965.1">
    <property type="nucleotide sequence ID" value="NZ_JAGGMS010000001.1"/>
</dbReference>
<dbReference type="SUPFAM" id="SSF52540">
    <property type="entry name" value="P-loop containing nucleoside triphosphate hydrolases"/>
    <property type="match status" value="1"/>
</dbReference>
<feature type="coiled-coil region" evidence="3">
    <location>
        <begin position="558"/>
        <end position="585"/>
    </location>
</feature>
<dbReference type="PANTHER" id="PTHR16305:SF35">
    <property type="entry name" value="TRANSCRIPTIONAL ACTIVATOR DOMAIN"/>
    <property type="match status" value="1"/>
</dbReference>
<dbReference type="InterPro" id="IPR036388">
    <property type="entry name" value="WH-like_DNA-bd_sf"/>
</dbReference>
<dbReference type="InterPro" id="IPR016032">
    <property type="entry name" value="Sig_transdc_resp-reg_C-effctor"/>
</dbReference>
<evidence type="ECO:0000313" key="5">
    <source>
        <dbReference type="EMBL" id="MBP2185021.1"/>
    </source>
</evidence>
<dbReference type="Pfam" id="PF13191">
    <property type="entry name" value="AAA_16"/>
    <property type="match status" value="1"/>
</dbReference>
<dbReference type="Pfam" id="PF00196">
    <property type="entry name" value="GerE"/>
    <property type="match status" value="1"/>
</dbReference>
<dbReference type="InterPro" id="IPR000792">
    <property type="entry name" value="Tscrpt_reg_LuxR_C"/>
</dbReference>
<comment type="caution">
    <text evidence="5">The sequence shown here is derived from an EMBL/GenBank/DDBJ whole genome shotgun (WGS) entry which is preliminary data.</text>
</comment>
<gene>
    <name evidence="5" type="ORF">JOM49_006547</name>
</gene>
<dbReference type="CDD" id="cd06170">
    <property type="entry name" value="LuxR_C_like"/>
    <property type="match status" value="1"/>
</dbReference>